<reference evidence="4 5" key="1">
    <citation type="submission" date="2022-03" db="EMBL/GenBank/DDBJ databases">
        <authorList>
            <person name="Macdonald S."/>
            <person name="Ahmed S."/>
            <person name="Newling K."/>
        </authorList>
    </citation>
    <scope>NUCLEOTIDE SEQUENCE [LARGE SCALE GENOMIC DNA]</scope>
</reference>
<dbReference type="InterPro" id="IPR036236">
    <property type="entry name" value="Znf_C2H2_sf"/>
</dbReference>
<dbReference type="GO" id="GO:0008270">
    <property type="term" value="F:zinc ion binding"/>
    <property type="evidence" value="ECO:0007669"/>
    <property type="project" value="UniProtKB-KW"/>
</dbReference>
<protein>
    <recommendedName>
        <fullName evidence="3">C2H2-type domain-containing protein</fullName>
    </recommendedName>
</protein>
<dbReference type="PROSITE" id="PS50157">
    <property type="entry name" value="ZINC_FINGER_C2H2_2"/>
    <property type="match status" value="1"/>
</dbReference>
<dbReference type="Gene3D" id="3.30.160.60">
    <property type="entry name" value="Classic Zinc Finger"/>
    <property type="match status" value="1"/>
</dbReference>
<keyword evidence="1" id="KW-0863">Zinc-finger</keyword>
<organism evidence="4 5">
    <name type="scientific">Eruca vesicaria subsp. sativa</name>
    <name type="common">Garden rocket</name>
    <name type="synonym">Eruca sativa</name>
    <dbReference type="NCBI Taxonomy" id="29727"/>
    <lineage>
        <taxon>Eukaryota</taxon>
        <taxon>Viridiplantae</taxon>
        <taxon>Streptophyta</taxon>
        <taxon>Embryophyta</taxon>
        <taxon>Tracheophyta</taxon>
        <taxon>Spermatophyta</taxon>
        <taxon>Magnoliopsida</taxon>
        <taxon>eudicotyledons</taxon>
        <taxon>Gunneridae</taxon>
        <taxon>Pentapetalae</taxon>
        <taxon>rosids</taxon>
        <taxon>malvids</taxon>
        <taxon>Brassicales</taxon>
        <taxon>Brassicaceae</taxon>
        <taxon>Brassiceae</taxon>
        <taxon>Eruca</taxon>
    </lineage>
</organism>
<keyword evidence="1" id="KW-0479">Metal-binding</keyword>
<comment type="caution">
    <text evidence="4">The sequence shown here is derived from an EMBL/GenBank/DDBJ whole genome shotgun (WGS) entry which is preliminary data.</text>
</comment>
<dbReference type="PANTHER" id="PTHR45730">
    <property type="entry name" value="ZINC FINGER PROTEIN JAGGED"/>
    <property type="match status" value="1"/>
</dbReference>
<dbReference type="InterPro" id="IPR013087">
    <property type="entry name" value="Znf_C2H2_type"/>
</dbReference>
<evidence type="ECO:0000256" key="2">
    <source>
        <dbReference type="SAM" id="MobiDB-lite"/>
    </source>
</evidence>
<dbReference type="Pfam" id="PF13912">
    <property type="entry name" value="zf-C2H2_6"/>
    <property type="match status" value="1"/>
</dbReference>
<dbReference type="Proteomes" id="UP001642260">
    <property type="component" value="Unassembled WGS sequence"/>
</dbReference>
<dbReference type="PANTHER" id="PTHR45730:SF79">
    <property type="entry name" value="C2H2-TYPE DOMAIN-CONTAINING PROTEIN"/>
    <property type="match status" value="1"/>
</dbReference>
<feature type="region of interest" description="Disordered" evidence="2">
    <location>
        <begin position="279"/>
        <end position="299"/>
    </location>
</feature>
<dbReference type="SUPFAM" id="SSF57667">
    <property type="entry name" value="beta-beta-alpha zinc fingers"/>
    <property type="match status" value="1"/>
</dbReference>
<feature type="region of interest" description="Disordered" evidence="2">
    <location>
        <begin position="1"/>
        <end position="86"/>
    </location>
</feature>
<gene>
    <name evidence="4" type="ORF">ERUC_LOCUS34484</name>
</gene>
<dbReference type="InterPro" id="IPR045320">
    <property type="entry name" value="JAGGED/SL1-like"/>
</dbReference>
<keyword evidence="1" id="KW-0862">Zinc</keyword>
<sequence>MSSSSSSSVTQPKKCNDTIVAMEKARESQDVSSASSSAPQPEKPNDITVAVDENPGQGSRREVVSERRSENPSAVPRGSENIMQRYPPKSSKIYTCNICKTGFPTIQALGGHQNAHKLEREWEKKRKAMEKEFPGFAFLNPKIDNSHLFFLGGYSEDALSNDNHLGIPDESFKRRLINGVYPYFNYGFSDMNVAVVPRMPPTHFFGGNPFTYGSYPGGFGPRPPYNTYHSMLPRNVPPFWTSNPPSGLYPQRNVLNEEDVVLKLGNDNIVVIVDDDDDDVAAGQPQEGTSKSWGADLSL</sequence>
<dbReference type="EMBL" id="CAKOAT010536265">
    <property type="protein sequence ID" value="CAH8382001.1"/>
    <property type="molecule type" value="Genomic_DNA"/>
</dbReference>
<evidence type="ECO:0000313" key="4">
    <source>
        <dbReference type="EMBL" id="CAH8382001.1"/>
    </source>
</evidence>
<name>A0ABC8LF44_ERUVS</name>
<dbReference type="PROSITE" id="PS00028">
    <property type="entry name" value="ZINC_FINGER_C2H2_1"/>
    <property type="match status" value="1"/>
</dbReference>
<evidence type="ECO:0000259" key="3">
    <source>
        <dbReference type="PROSITE" id="PS50157"/>
    </source>
</evidence>
<evidence type="ECO:0000313" key="5">
    <source>
        <dbReference type="Proteomes" id="UP001642260"/>
    </source>
</evidence>
<feature type="domain" description="C2H2-type" evidence="3">
    <location>
        <begin position="94"/>
        <end position="121"/>
    </location>
</feature>
<keyword evidence="5" id="KW-1185">Reference proteome</keyword>
<feature type="compositionally biased region" description="Basic and acidic residues" evidence="2">
    <location>
        <begin position="59"/>
        <end position="70"/>
    </location>
</feature>
<dbReference type="AlphaFoldDB" id="A0ABC8LF44"/>
<accession>A0ABC8LF44</accession>
<evidence type="ECO:0000256" key="1">
    <source>
        <dbReference type="PROSITE-ProRule" id="PRU00042"/>
    </source>
</evidence>
<proteinExistence type="predicted"/>